<feature type="transmembrane region" description="Helical" evidence="13">
    <location>
        <begin position="197"/>
        <end position="218"/>
    </location>
</feature>
<organism evidence="15 16">
    <name type="scientific">Gnathostoma spinigerum</name>
    <dbReference type="NCBI Taxonomy" id="75299"/>
    <lineage>
        <taxon>Eukaryota</taxon>
        <taxon>Metazoa</taxon>
        <taxon>Ecdysozoa</taxon>
        <taxon>Nematoda</taxon>
        <taxon>Chromadorea</taxon>
        <taxon>Rhabditida</taxon>
        <taxon>Spirurina</taxon>
        <taxon>Gnathostomatomorpha</taxon>
        <taxon>Gnathostomatoidea</taxon>
        <taxon>Gnathostomatidae</taxon>
        <taxon>Gnathostoma</taxon>
    </lineage>
</organism>
<keyword evidence="5 13" id="KW-0812">Transmembrane</keyword>
<keyword evidence="6" id="KW-0999">Mitochondrion inner membrane</keyword>
<dbReference type="InterPro" id="IPR004274">
    <property type="entry name" value="FCP1_dom"/>
</dbReference>
<evidence type="ECO:0000256" key="8">
    <source>
        <dbReference type="ARBA" id="ARBA00022946"/>
    </source>
</evidence>
<keyword evidence="4 13" id="KW-0813">Transport</keyword>
<accession>A0ABD6EXG7</accession>
<dbReference type="CDD" id="cd07521">
    <property type="entry name" value="HAD_FCP1-like"/>
    <property type="match status" value="1"/>
</dbReference>
<dbReference type="EMBL" id="JBGFUD010006379">
    <property type="protein sequence ID" value="MFH4980955.1"/>
    <property type="molecule type" value="Genomic_DNA"/>
</dbReference>
<feature type="domain" description="FCP1 homology" evidence="14">
    <location>
        <begin position="272"/>
        <end position="416"/>
    </location>
</feature>
<evidence type="ECO:0000256" key="10">
    <source>
        <dbReference type="ARBA" id="ARBA00023010"/>
    </source>
</evidence>
<comment type="function">
    <text evidence="1 13">Essential component of the TIM23 complex, a complex that mediates the translocation of transit peptide-containing proteins across the mitochondrial inner membrane.</text>
</comment>
<comment type="caution">
    <text evidence="15">The sequence shown here is derived from an EMBL/GenBank/DDBJ whole genome shotgun (WGS) entry which is preliminary data.</text>
</comment>
<dbReference type="PANTHER" id="PTHR12210">
    <property type="entry name" value="DULLARD PROTEIN PHOSPHATASE"/>
    <property type="match status" value="1"/>
</dbReference>
<comment type="subcellular location">
    <subcellularLocation>
        <location evidence="2 13">Mitochondrion inner membrane</location>
        <topology evidence="2 13">Single-pass membrane protein</topology>
    </subcellularLocation>
</comment>
<dbReference type="SUPFAM" id="SSF56784">
    <property type="entry name" value="HAD-like"/>
    <property type="match status" value="1"/>
</dbReference>
<evidence type="ECO:0000256" key="3">
    <source>
        <dbReference type="ARBA" id="ARBA00006344"/>
    </source>
</evidence>
<evidence type="ECO:0000256" key="1">
    <source>
        <dbReference type="ARBA" id="ARBA00002959"/>
    </source>
</evidence>
<dbReference type="AlphaFoldDB" id="A0ABD6EXG7"/>
<evidence type="ECO:0000256" key="13">
    <source>
        <dbReference type="RuleBase" id="RU365079"/>
    </source>
</evidence>
<dbReference type="InterPro" id="IPR050365">
    <property type="entry name" value="TIM50"/>
</dbReference>
<keyword evidence="7 13" id="KW-0653">Protein transport</keyword>
<keyword evidence="9 13" id="KW-1133">Transmembrane helix</keyword>
<dbReference type="FunFam" id="3.40.50.1000:FF:000019">
    <property type="entry name" value="Mitochondrial import inner membrane translocase subunit TIM50"/>
    <property type="match status" value="1"/>
</dbReference>
<keyword evidence="11 13" id="KW-0496">Mitochondrion</keyword>
<dbReference type="GO" id="GO:0005744">
    <property type="term" value="C:TIM23 mitochondrial import inner membrane translocase complex"/>
    <property type="evidence" value="ECO:0007669"/>
    <property type="project" value="UniProtKB-UniRule"/>
</dbReference>
<protein>
    <recommendedName>
        <fullName evidence="13">Mitochondrial import inner membrane translocase subunit TIM50</fullName>
    </recommendedName>
</protein>
<evidence type="ECO:0000256" key="7">
    <source>
        <dbReference type="ARBA" id="ARBA00022927"/>
    </source>
</evidence>
<evidence type="ECO:0000313" key="15">
    <source>
        <dbReference type="EMBL" id="MFH4980955.1"/>
    </source>
</evidence>
<name>A0ABD6EXG7_9BILA</name>
<dbReference type="Pfam" id="PF03031">
    <property type="entry name" value="NIF"/>
    <property type="match status" value="1"/>
</dbReference>
<reference evidence="15 16" key="1">
    <citation type="submission" date="2024-08" db="EMBL/GenBank/DDBJ databases">
        <title>Gnathostoma spinigerum genome.</title>
        <authorList>
            <person name="Gonzalez-Bertolin B."/>
            <person name="Monzon S."/>
            <person name="Zaballos A."/>
            <person name="Jimenez P."/>
            <person name="Dekumyoy P."/>
            <person name="Varona S."/>
            <person name="Cuesta I."/>
            <person name="Sumanam S."/>
            <person name="Adisakwattana P."/>
            <person name="Gasser R.B."/>
            <person name="Hernandez-Gonzalez A."/>
            <person name="Young N.D."/>
            <person name="Perteguer M.J."/>
        </authorList>
    </citation>
    <scope>NUCLEOTIDE SEQUENCE [LARGE SCALE GENOMIC DNA]</scope>
    <source>
        <strain evidence="15">AL3</strain>
        <tissue evidence="15">Liver</tissue>
    </source>
</reference>
<proteinExistence type="inferred from homology"/>
<dbReference type="Proteomes" id="UP001608902">
    <property type="component" value="Unassembled WGS sequence"/>
</dbReference>
<keyword evidence="12 13" id="KW-0472">Membrane</keyword>
<keyword evidence="16" id="KW-1185">Reference proteome</keyword>
<dbReference type="InterPro" id="IPR023214">
    <property type="entry name" value="HAD_sf"/>
</dbReference>
<evidence type="ECO:0000256" key="12">
    <source>
        <dbReference type="ARBA" id="ARBA00023136"/>
    </source>
</evidence>
<evidence type="ECO:0000256" key="6">
    <source>
        <dbReference type="ARBA" id="ARBA00022792"/>
    </source>
</evidence>
<evidence type="ECO:0000256" key="5">
    <source>
        <dbReference type="ARBA" id="ARBA00022692"/>
    </source>
</evidence>
<evidence type="ECO:0000256" key="9">
    <source>
        <dbReference type="ARBA" id="ARBA00022989"/>
    </source>
</evidence>
<keyword evidence="8 13" id="KW-0809">Transit peptide</keyword>
<evidence type="ECO:0000256" key="11">
    <source>
        <dbReference type="ARBA" id="ARBA00023128"/>
    </source>
</evidence>
<dbReference type="PROSITE" id="PS50969">
    <property type="entry name" value="FCP1"/>
    <property type="match status" value="1"/>
</dbReference>
<evidence type="ECO:0000256" key="4">
    <source>
        <dbReference type="ARBA" id="ARBA00022448"/>
    </source>
</evidence>
<sequence>MLLRSVCLVTKTIRSSQISNSFWYSRFISASSRHFSFTSKGFNDFKSRLGNSNVSNPFEDPSRRRKEVLLKPETRNSLTEKPPRILKTEKLANFKDKEAANTYKDVSKSGIESLTENVTKQGNSRLHFKKLEDEAVASRMSAPFSEPDANVSFTKGESVVVKDDRLTQFSKKIGFWIDPKLPREEIKRRRLTRNTTIGGYILAGSSIIGFVWFCFYYGRAKRDSEGNIIPDEFSGSFLGPFYRIANSFKLWRDYVVEPSREVLLPDPLPPPYLQPKYTLVIEMKHVLVAPEWTYKTGHRFKKRPALDYFLDIVGYPNFEVVIYTAESSMNGPQIVESIDPKQRIMYKLYRDCTKYMNGHHVKDLSRLNRDLSKVIFIDYDPKSFQLNPENVLRIPKWDGDMDDTSLFDLAELLKVIHLSDVDDVRPTLQYYSQFDDPPKEFRKRAMYIAEKEQEAKSHQDANTSLKKYSGRLFGYGRHRYP</sequence>
<dbReference type="GO" id="GO:0015031">
    <property type="term" value="P:protein transport"/>
    <property type="evidence" value="ECO:0007669"/>
    <property type="project" value="UniProtKB-KW"/>
</dbReference>
<gene>
    <name evidence="15" type="ORF">AB6A40_007664</name>
</gene>
<dbReference type="Gene3D" id="3.40.50.1000">
    <property type="entry name" value="HAD superfamily/HAD-like"/>
    <property type="match status" value="1"/>
</dbReference>
<evidence type="ECO:0000259" key="14">
    <source>
        <dbReference type="PROSITE" id="PS50969"/>
    </source>
</evidence>
<comment type="subunit">
    <text evidence="13">Component of the TIM23 complex.</text>
</comment>
<evidence type="ECO:0000256" key="2">
    <source>
        <dbReference type="ARBA" id="ARBA00004434"/>
    </source>
</evidence>
<dbReference type="InterPro" id="IPR036412">
    <property type="entry name" value="HAD-like_sf"/>
</dbReference>
<evidence type="ECO:0000313" key="16">
    <source>
        <dbReference type="Proteomes" id="UP001608902"/>
    </source>
</evidence>
<comment type="similarity">
    <text evidence="3 13">Belongs to the TIM50 family.</text>
</comment>
<dbReference type="SMART" id="SM00577">
    <property type="entry name" value="CPDc"/>
    <property type="match status" value="1"/>
</dbReference>
<keyword evidence="10 13" id="KW-0811">Translocation</keyword>